<evidence type="ECO:0000256" key="6">
    <source>
        <dbReference type="ARBA" id="ARBA00023237"/>
    </source>
</evidence>
<name>A0ABX7Q174_9BACT</name>
<evidence type="ECO:0000256" key="8">
    <source>
        <dbReference type="RuleBase" id="RU004004"/>
    </source>
</evidence>
<dbReference type="InterPro" id="IPR004846">
    <property type="entry name" value="T2SS/T3SS_dom"/>
</dbReference>
<reference evidence="12 13" key="1">
    <citation type="submission" date="2021-03" db="EMBL/GenBank/DDBJ databases">
        <title>Geobacter metallireducens gen. nov. sp. nov., a microorganism capable of coupling the complete oxidation of organic compounds to the reduction of iron and other metals.</title>
        <authorList>
            <person name="Li Y."/>
        </authorList>
    </citation>
    <scope>NUCLEOTIDE SEQUENCE [LARGE SCALE GENOMIC DNA]</scope>
    <source>
        <strain evidence="12 13">Jerry-YX</strain>
    </source>
</reference>
<sequence>MSIQLTISRNITLLSLLGALCGCAATNAAVVGDREAGQVSPVPALRDIRVTGEGDDAQVIISADRPVAYTFYTVANPPKGVVDFAQVLPGAYTKPVEINSGNIKRIETTRFGEGDAAMTRVEVFLSRDVDMTAATDTKDKSTMRLAFVSAPASVPAKDSGAEPPVTASVQEPAAVQSPQPEQSPVLSAPAEPAPVKAADAITAITPRKDFLEIQTSGDVADFKTFRLTKPDRLVLDVFGVRAAMAQKVVPVNSMGIGTVRVGAYPEKVRLVLDAAGDRLPEFSVRKTSTGLVVAPPTVSAAVAEPRQFEQAVATVPATSRKAEQKQPVSSGNPEIESIEFNVVDNVSRVVIATTAPCDVDKPVKSAEGVTLNFRNCTLPKKWQRHLDTSAFAGVVRMVTPYQVKTNGRNDVKVQVKLSKQAPYELRREAGVVYLDIKNPVELDAPRIAEELASPGDAGRAVPAAARPMAASPESQGRKVYTGRRVTLEFSDADIRKIFQLIAEVSNLNFIVGDDVTGTITLKLVNVPWDQALDVILDNKGLGMQRDGNIVQIRPKSKVQTLADEEQSMKKAKERAMELETEVFEVNYASVSDVVTQFNAVKSERGMISQDIRTNSVIVKDIAPNLEDMRILLKNLDAPEKQVMIEARIVEVETSISSELGIQWGIHARDANILGITNVDTGFGGILTGTASTVANSTFGPGLATGITFGKILGGTNQSLDLKLSALATRGNAKIISTPKVVTLNNKAAKISQGQMIPYQNTSSTEGAKTEFVEAALTLEVTPHITSAGSVIMKIKATNDTAGTPIGQSDTPPINKKEATTELVVNNGETTVIGGIYIDSDQDSDTGVPFLKDIPLIGHLFKSSVKKKVKTELLIFITPKILAT</sequence>
<dbReference type="InterPro" id="IPR001775">
    <property type="entry name" value="GspD/PilQ"/>
</dbReference>
<dbReference type="Pfam" id="PF03958">
    <property type="entry name" value="Secretin_N"/>
    <property type="match status" value="1"/>
</dbReference>
<dbReference type="Gene3D" id="3.30.1370.130">
    <property type="match status" value="1"/>
</dbReference>
<dbReference type="Pfam" id="PF07660">
    <property type="entry name" value="STN"/>
    <property type="match status" value="1"/>
</dbReference>
<evidence type="ECO:0000256" key="4">
    <source>
        <dbReference type="ARBA" id="ARBA00022927"/>
    </source>
</evidence>
<dbReference type="Gene3D" id="2.60.40.3500">
    <property type="match status" value="2"/>
</dbReference>
<feature type="chain" id="PRO_5047309922" evidence="10">
    <location>
        <begin position="25"/>
        <end position="883"/>
    </location>
</feature>
<keyword evidence="4" id="KW-0653">Protein transport</keyword>
<feature type="compositionally biased region" description="Polar residues" evidence="9">
    <location>
        <begin position="176"/>
        <end position="185"/>
    </location>
</feature>
<evidence type="ECO:0000313" key="12">
    <source>
        <dbReference type="EMBL" id="QSV44673.1"/>
    </source>
</evidence>
<gene>
    <name evidence="12" type="primary">pilQ</name>
    <name evidence="12" type="ORF">JZM60_10885</name>
</gene>
<keyword evidence="13" id="KW-1185">Reference proteome</keyword>
<dbReference type="InterPro" id="IPR038591">
    <property type="entry name" value="NolW-like_sf"/>
</dbReference>
<feature type="signal peptide" evidence="10">
    <location>
        <begin position="1"/>
        <end position="24"/>
    </location>
</feature>
<evidence type="ECO:0000256" key="7">
    <source>
        <dbReference type="RuleBase" id="RU004003"/>
    </source>
</evidence>
<dbReference type="InterPro" id="IPR011662">
    <property type="entry name" value="Secretin/TonB_short_N"/>
</dbReference>
<dbReference type="InterPro" id="IPR005644">
    <property type="entry name" value="NolW-like"/>
</dbReference>
<accession>A0ABX7Q174</accession>
<feature type="region of interest" description="Disordered" evidence="9">
    <location>
        <begin position="153"/>
        <end position="190"/>
    </location>
</feature>
<evidence type="ECO:0000256" key="10">
    <source>
        <dbReference type="SAM" id="SignalP"/>
    </source>
</evidence>
<evidence type="ECO:0000259" key="11">
    <source>
        <dbReference type="SMART" id="SM00965"/>
    </source>
</evidence>
<comment type="subcellular location">
    <subcellularLocation>
        <location evidence="8">Cell outer membrane</location>
    </subcellularLocation>
    <subcellularLocation>
        <location evidence="1">Membrane</location>
    </subcellularLocation>
</comment>
<organism evidence="12 13">
    <name type="scientific">Geobacter benzoatilyticus</name>
    <dbReference type="NCBI Taxonomy" id="2815309"/>
    <lineage>
        <taxon>Bacteria</taxon>
        <taxon>Pseudomonadati</taxon>
        <taxon>Thermodesulfobacteriota</taxon>
        <taxon>Desulfuromonadia</taxon>
        <taxon>Geobacterales</taxon>
        <taxon>Geobacteraceae</taxon>
        <taxon>Geobacter</taxon>
    </lineage>
</organism>
<keyword evidence="5" id="KW-0472">Membrane</keyword>
<proteinExistence type="inferred from homology"/>
<dbReference type="Pfam" id="PF11741">
    <property type="entry name" value="AMIN"/>
    <property type="match status" value="3"/>
</dbReference>
<dbReference type="PANTHER" id="PTHR30604">
    <property type="entry name" value="PROTEIN TRANSPORT PROTEIN HOFQ"/>
    <property type="match status" value="1"/>
</dbReference>
<evidence type="ECO:0000256" key="1">
    <source>
        <dbReference type="ARBA" id="ARBA00004370"/>
    </source>
</evidence>
<feature type="domain" description="Secretin/TonB short N-terminal" evidence="11">
    <location>
        <begin position="507"/>
        <end position="555"/>
    </location>
</feature>
<comment type="similarity">
    <text evidence="7">Belongs to the bacterial secretin family.</text>
</comment>
<evidence type="ECO:0000256" key="5">
    <source>
        <dbReference type="ARBA" id="ARBA00023136"/>
    </source>
</evidence>
<evidence type="ECO:0000313" key="13">
    <source>
        <dbReference type="Proteomes" id="UP000663651"/>
    </source>
</evidence>
<dbReference type="InterPro" id="IPR051808">
    <property type="entry name" value="Type_IV_pilus_biogenesis"/>
</dbReference>
<keyword evidence="2 8" id="KW-0813">Transport</keyword>
<dbReference type="EMBL" id="CP071382">
    <property type="protein sequence ID" value="QSV44673.1"/>
    <property type="molecule type" value="Genomic_DNA"/>
</dbReference>
<evidence type="ECO:0000256" key="3">
    <source>
        <dbReference type="ARBA" id="ARBA00022729"/>
    </source>
</evidence>
<evidence type="ECO:0000256" key="2">
    <source>
        <dbReference type="ARBA" id="ARBA00022448"/>
    </source>
</evidence>
<protein>
    <submittedName>
        <fullName evidence="12">Type IV pilus secretin PilQ</fullName>
    </submittedName>
</protein>
<keyword evidence="3 10" id="KW-0732">Signal</keyword>
<dbReference type="Proteomes" id="UP000663651">
    <property type="component" value="Chromosome"/>
</dbReference>
<keyword evidence="6" id="KW-0998">Cell outer membrane</keyword>
<dbReference type="InterPro" id="IPR013355">
    <property type="entry name" value="Pilus_4_PilQ"/>
</dbReference>
<evidence type="ECO:0000256" key="9">
    <source>
        <dbReference type="SAM" id="MobiDB-lite"/>
    </source>
</evidence>
<dbReference type="RefSeq" id="WP_207162487.1">
    <property type="nucleotide sequence ID" value="NZ_CP071382.1"/>
</dbReference>
<dbReference type="PRINTS" id="PR00811">
    <property type="entry name" value="BCTERIALGSPD"/>
</dbReference>
<dbReference type="NCBIfam" id="TIGR02515">
    <property type="entry name" value="IV_pilus_PilQ"/>
    <property type="match status" value="1"/>
</dbReference>
<dbReference type="PANTHER" id="PTHR30604:SF1">
    <property type="entry name" value="DNA UTILIZATION PROTEIN HOFQ"/>
    <property type="match status" value="1"/>
</dbReference>
<dbReference type="SMART" id="SM00965">
    <property type="entry name" value="STN"/>
    <property type="match status" value="1"/>
</dbReference>
<dbReference type="InterPro" id="IPR021731">
    <property type="entry name" value="AMIN_dom"/>
</dbReference>
<dbReference type="Gene3D" id="3.30.1370.120">
    <property type="match status" value="1"/>
</dbReference>
<dbReference type="Pfam" id="PF00263">
    <property type="entry name" value="Secretin"/>
    <property type="match status" value="1"/>
</dbReference>